<dbReference type="AlphaFoldDB" id="A0A9D4FNH0"/>
<evidence type="ECO:0000313" key="1">
    <source>
        <dbReference type="EMBL" id="KAH3800804.1"/>
    </source>
</evidence>
<evidence type="ECO:0000313" key="2">
    <source>
        <dbReference type="Proteomes" id="UP000828390"/>
    </source>
</evidence>
<dbReference type="Proteomes" id="UP000828390">
    <property type="component" value="Unassembled WGS sequence"/>
</dbReference>
<comment type="caution">
    <text evidence="1">The sequence shown here is derived from an EMBL/GenBank/DDBJ whole genome shotgun (WGS) entry which is preliminary data.</text>
</comment>
<proteinExistence type="predicted"/>
<organism evidence="1 2">
    <name type="scientific">Dreissena polymorpha</name>
    <name type="common">Zebra mussel</name>
    <name type="synonym">Mytilus polymorpha</name>
    <dbReference type="NCBI Taxonomy" id="45954"/>
    <lineage>
        <taxon>Eukaryota</taxon>
        <taxon>Metazoa</taxon>
        <taxon>Spiralia</taxon>
        <taxon>Lophotrochozoa</taxon>
        <taxon>Mollusca</taxon>
        <taxon>Bivalvia</taxon>
        <taxon>Autobranchia</taxon>
        <taxon>Heteroconchia</taxon>
        <taxon>Euheterodonta</taxon>
        <taxon>Imparidentia</taxon>
        <taxon>Neoheterodontei</taxon>
        <taxon>Myida</taxon>
        <taxon>Dreissenoidea</taxon>
        <taxon>Dreissenidae</taxon>
        <taxon>Dreissena</taxon>
    </lineage>
</organism>
<reference evidence="1" key="2">
    <citation type="submission" date="2020-11" db="EMBL/GenBank/DDBJ databases">
        <authorList>
            <person name="McCartney M.A."/>
            <person name="Auch B."/>
            <person name="Kono T."/>
            <person name="Mallez S."/>
            <person name="Becker A."/>
            <person name="Gohl D.M."/>
            <person name="Silverstein K.A.T."/>
            <person name="Koren S."/>
            <person name="Bechman K.B."/>
            <person name="Herman A."/>
            <person name="Abrahante J.E."/>
            <person name="Garbe J."/>
        </authorList>
    </citation>
    <scope>NUCLEOTIDE SEQUENCE</scope>
    <source>
        <strain evidence="1">Duluth1</strain>
        <tissue evidence="1">Whole animal</tissue>
    </source>
</reference>
<gene>
    <name evidence="1" type="ORF">DPMN_154447</name>
</gene>
<keyword evidence="2" id="KW-1185">Reference proteome</keyword>
<name>A0A9D4FNH0_DREPO</name>
<accession>A0A9D4FNH0</accession>
<protein>
    <submittedName>
        <fullName evidence="1">Uncharacterized protein</fullName>
    </submittedName>
</protein>
<sequence>MEMKCKPGEIKTMTINIQNCVTEQGVDVVLQRHIFLWDTGMFTLYMRSGRGGQNQWSVYNRTNLHITPGMC</sequence>
<reference evidence="1" key="1">
    <citation type="journal article" date="2019" name="bioRxiv">
        <title>The Genome of the Zebra Mussel, Dreissena polymorpha: A Resource for Invasive Species Research.</title>
        <authorList>
            <person name="McCartney M.A."/>
            <person name="Auch B."/>
            <person name="Kono T."/>
            <person name="Mallez S."/>
            <person name="Zhang Y."/>
            <person name="Obille A."/>
            <person name="Becker A."/>
            <person name="Abrahante J.E."/>
            <person name="Garbe J."/>
            <person name="Badalamenti J.P."/>
            <person name="Herman A."/>
            <person name="Mangelson H."/>
            <person name="Liachko I."/>
            <person name="Sullivan S."/>
            <person name="Sone E.D."/>
            <person name="Koren S."/>
            <person name="Silverstein K.A.T."/>
            <person name="Beckman K.B."/>
            <person name="Gohl D.M."/>
        </authorList>
    </citation>
    <scope>NUCLEOTIDE SEQUENCE</scope>
    <source>
        <strain evidence="1">Duluth1</strain>
        <tissue evidence="1">Whole animal</tissue>
    </source>
</reference>
<dbReference type="EMBL" id="JAIWYP010000007">
    <property type="protein sequence ID" value="KAH3800804.1"/>
    <property type="molecule type" value="Genomic_DNA"/>
</dbReference>